<gene>
    <name evidence="2" type="ORF">LTRI10_LOCUS52073</name>
</gene>
<accession>A0AAV2GPW3</accession>
<sequence length="106" mass="11396">MAPFTSHSHYRNILLIAFLFLVSTCNVAARASSSSDLAARLLKLDGGVDVLGDSSRAARVHGRGNTVLRQRRDDSLGEALLPGHPHDYGALLAVDDGVAWAHHRGR</sequence>
<name>A0AAV2GPW3_9ROSI</name>
<reference evidence="2 3" key="1">
    <citation type="submission" date="2024-04" db="EMBL/GenBank/DDBJ databases">
        <authorList>
            <person name="Fracassetti M."/>
        </authorList>
    </citation>
    <scope>NUCLEOTIDE SEQUENCE [LARGE SCALE GENOMIC DNA]</scope>
</reference>
<evidence type="ECO:0000313" key="3">
    <source>
        <dbReference type="Proteomes" id="UP001497516"/>
    </source>
</evidence>
<dbReference type="AlphaFoldDB" id="A0AAV2GPW3"/>
<evidence type="ECO:0000256" key="1">
    <source>
        <dbReference type="SAM" id="SignalP"/>
    </source>
</evidence>
<protein>
    <submittedName>
        <fullName evidence="2">Uncharacterized protein</fullName>
    </submittedName>
</protein>
<feature type="chain" id="PRO_5043785624" evidence="1">
    <location>
        <begin position="30"/>
        <end position="106"/>
    </location>
</feature>
<evidence type="ECO:0000313" key="2">
    <source>
        <dbReference type="EMBL" id="CAL1412803.1"/>
    </source>
</evidence>
<keyword evidence="1" id="KW-0732">Signal</keyword>
<feature type="signal peptide" evidence="1">
    <location>
        <begin position="1"/>
        <end position="29"/>
    </location>
</feature>
<organism evidence="2 3">
    <name type="scientific">Linum trigynum</name>
    <dbReference type="NCBI Taxonomy" id="586398"/>
    <lineage>
        <taxon>Eukaryota</taxon>
        <taxon>Viridiplantae</taxon>
        <taxon>Streptophyta</taxon>
        <taxon>Embryophyta</taxon>
        <taxon>Tracheophyta</taxon>
        <taxon>Spermatophyta</taxon>
        <taxon>Magnoliopsida</taxon>
        <taxon>eudicotyledons</taxon>
        <taxon>Gunneridae</taxon>
        <taxon>Pentapetalae</taxon>
        <taxon>rosids</taxon>
        <taxon>fabids</taxon>
        <taxon>Malpighiales</taxon>
        <taxon>Linaceae</taxon>
        <taxon>Linum</taxon>
    </lineage>
</organism>
<dbReference type="EMBL" id="OZ034822">
    <property type="protein sequence ID" value="CAL1412803.1"/>
    <property type="molecule type" value="Genomic_DNA"/>
</dbReference>
<dbReference type="Proteomes" id="UP001497516">
    <property type="component" value="Chromosome 9"/>
</dbReference>
<proteinExistence type="predicted"/>
<keyword evidence="3" id="KW-1185">Reference proteome</keyword>